<dbReference type="AlphaFoldDB" id="A0A327M982"/>
<sequence>MTDMPARRRRPTAPEPPVPEDDAFDLWLRESLRVAFDDIASEPVPEDLLRMIEEDRAERERLRSRRRGGPPA</sequence>
<gene>
    <name evidence="2" type="ORF">DOO78_10485</name>
</gene>
<feature type="region of interest" description="Disordered" evidence="1">
    <location>
        <begin position="1"/>
        <end position="21"/>
    </location>
</feature>
<comment type="caution">
    <text evidence="2">The sequence shown here is derived from an EMBL/GenBank/DDBJ whole genome shotgun (WGS) entry which is preliminary data.</text>
</comment>
<name>A0A327M982_9PROT</name>
<evidence type="ECO:0000313" key="2">
    <source>
        <dbReference type="EMBL" id="RAI58965.1"/>
    </source>
</evidence>
<evidence type="ECO:0000313" key="3">
    <source>
        <dbReference type="Proteomes" id="UP000249065"/>
    </source>
</evidence>
<evidence type="ECO:0000256" key="1">
    <source>
        <dbReference type="SAM" id="MobiDB-lite"/>
    </source>
</evidence>
<dbReference type="Proteomes" id="UP000249065">
    <property type="component" value="Unassembled WGS sequence"/>
</dbReference>
<keyword evidence="3" id="KW-1185">Reference proteome</keyword>
<accession>A0A327M982</accession>
<dbReference type="RefSeq" id="WP_111469717.1">
    <property type="nucleotide sequence ID" value="NZ_QLIX01000006.1"/>
</dbReference>
<protein>
    <recommendedName>
        <fullName evidence="4">Anti-sigma factor NepR domain-containing protein</fullName>
    </recommendedName>
</protein>
<dbReference type="OrthoDB" id="7366948at2"/>
<proteinExistence type="predicted"/>
<organism evidence="2 3">
    <name type="scientific">Roseicella frigidaeris</name>
    <dbReference type="NCBI Taxonomy" id="2230885"/>
    <lineage>
        <taxon>Bacteria</taxon>
        <taxon>Pseudomonadati</taxon>
        <taxon>Pseudomonadota</taxon>
        <taxon>Alphaproteobacteria</taxon>
        <taxon>Acetobacterales</taxon>
        <taxon>Roseomonadaceae</taxon>
        <taxon>Roseicella</taxon>
    </lineage>
</organism>
<reference evidence="3" key="1">
    <citation type="submission" date="2018-06" db="EMBL/GenBank/DDBJ databases">
        <authorList>
            <person name="Khan S.A."/>
        </authorList>
    </citation>
    <scope>NUCLEOTIDE SEQUENCE [LARGE SCALE GENOMIC DNA]</scope>
    <source>
        <strain evidence="3">DB-1506</strain>
    </source>
</reference>
<dbReference type="EMBL" id="QLIX01000006">
    <property type="protein sequence ID" value="RAI58965.1"/>
    <property type="molecule type" value="Genomic_DNA"/>
</dbReference>
<evidence type="ECO:0008006" key="4">
    <source>
        <dbReference type="Google" id="ProtNLM"/>
    </source>
</evidence>